<proteinExistence type="predicted"/>
<dbReference type="Gene3D" id="2.40.160.60">
    <property type="entry name" value="Outer membrane protein transport protein (OMPP1/FadL/TodX)"/>
    <property type="match status" value="1"/>
</dbReference>
<dbReference type="SUPFAM" id="SSF56935">
    <property type="entry name" value="Porins"/>
    <property type="match status" value="1"/>
</dbReference>
<sequence>MIFSQYRDIPVVVTKVATSAANWLKLETHPRAVGLGGAFVASGRGIGAVSYNPAAIAFVEGQEGYVFRTNYVAGITHNVVSYARKLSASDFAGFHLFYLDSGPMDVTSREYPDGTGAKFNVQSIAFRTTYGRRLTDRLKVGVSLNFIRDDIHTVAMNTMAFDIGSNFDTGIYGFILGMSVTNFGPEVQYYGDGLQQIVPDTIDVDGVLHKVTEPFPLPLVFRLGIENQLMGPMSVFFNSQVHSLTLAVDGVVPNDYTPTGHVGLEYGFKNLGFIRGGARLGHDTATISGGGGIRLKTRALAIVIDYAFVDFGILKLSHQVGLGLEF</sequence>
<protein>
    <recommendedName>
        <fullName evidence="2">PorV/PorQ family protein</fullName>
    </recommendedName>
</protein>
<dbReference type="AlphaFoldDB" id="E0XVU7"/>
<accession>E0XVU7</accession>
<dbReference type="NCBIfam" id="NF033709">
    <property type="entry name" value="PorV_fam"/>
    <property type="match status" value="1"/>
</dbReference>
<evidence type="ECO:0000313" key="1">
    <source>
        <dbReference type="EMBL" id="ADI18538.1"/>
    </source>
</evidence>
<evidence type="ECO:0008006" key="2">
    <source>
        <dbReference type="Google" id="ProtNLM"/>
    </source>
</evidence>
<reference evidence="1" key="1">
    <citation type="journal article" date="2011" name="Environ. Microbiol.">
        <title>Time-series analyses of Monterey Bay coastal microbial picoplankton using a 'genome proxy' microarray.</title>
        <authorList>
            <person name="Rich V.I."/>
            <person name="Pham V.D."/>
            <person name="Eppley J."/>
            <person name="Shi Y."/>
            <person name="DeLong E.F."/>
        </authorList>
    </citation>
    <scope>NUCLEOTIDE SEQUENCE</scope>
</reference>
<name>E0XVU7_9BACT</name>
<organism evidence="1">
    <name type="scientific">uncultured Fidelibacterota bacterium HF4000_22B16</name>
    <dbReference type="NCBI Taxonomy" id="710791"/>
    <lineage>
        <taxon>Bacteria</taxon>
        <taxon>Pseudomonadati</taxon>
        <taxon>Fidelibacterota</taxon>
        <taxon>environmental samples</taxon>
    </lineage>
</organism>
<dbReference type="EMBL" id="GU474892">
    <property type="protein sequence ID" value="ADI18538.1"/>
    <property type="molecule type" value="Genomic_DNA"/>
</dbReference>